<accession>A0A4R5LYC8</accession>
<proteinExistence type="predicted"/>
<dbReference type="RefSeq" id="WP_133200008.1">
    <property type="nucleotide sequence ID" value="NZ_JBHUCW010000026.1"/>
</dbReference>
<dbReference type="Pfam" id="PF16998">
    <property type="entry name" value="17kDa_Anti_2"/>
    <property type="match status" value="1"/>
</dbReference>
<protein>
    <recommendedName>
        <fullName evidence="1">Surface antigen domain-containing protein</fullName>
    </recommendedName>
</protein>
<keyword evidence="3" id="KW-1185">Reference proteome</keyword>
<dbReference type="InterPro" id="IPR032635">
    <property type="entry name" value="Anti_2"/>
</dbReference>
<organism evidence="2 3">
    <name type="scientific">Paraburkholderia silviterrae</name>
    <dbReference type="NCBI Taxonomy" id="2528715"/>
    <lineage>
        <taxon>Bacteria</taxon>
        <taxon>Pseudomonadati</taxon>
        <taxon>Pseudomonadota</taxon>
        <taxon>Betaproteobacteria</taxon>
        <taxon>Burkholderiales</taxon>
        <taxon>Burkholderiaceae</taxon>
        <taxon>Paraburkholderia</taxon>
    </lineage>
</organism>
<name>A0A4R5LYC8_9BURK</name>
<dbReference type="EMBL" id="SMRP01000047">
    <property type="protein sequence ID" value="TDG17274.1"/>
    <property type="molecule type" value="Genomic_DNA"/>
</dbReference>
<evidence type="ECO:0000313" key="3">
    <source>
        <dbReference type="Proteomes" id="UP000295722"/>
    </source>
</evidence>
<sequence length="115" mass="12555">MLLAFASPPAWPAYAGFLNGTPMSQLDQKDIDALNSTVQIVLNTKNDGETTPWIRPASGDRAEVSATLTPEGTSIKHHRTCRFVAVTIHAGDQAFKLRPQYCQSAKTTWKLQGAQ</sequence>
<reference evidence="2 3" key="1">
    <citation type="submission" date="2019-03" db="EMBL/GenBank/DDBJ databases">
        <title>Paraburkholderia sp. 4M-K11, isolated from subtropical forest soil.</title>
        <authorList>
            <person name="Gao Z.-H."/>
            <person name="Qiu L.-H."/>
        </authorList>
    </citation>
    <scope>NUCLEOTIDE SEQUENCE [LARGE SCALE GENOMIC DNA]</scope>
    <source>
        <strain evidence="2 3">4M-K11</strain>
    </source>
</reference>
<dbReference type="OrthoDB" id="8775956at2"/>
<gene>
    <name evidence="2" type="ORF">EYW47_38305</name>
</gene>
<feature type="domain" description="Surface antigen" evidence="1">
    <location>
        <begin position="23"/>
        <end position="112"/>
    </location>
</feature>
<comment type="caution">
    <text evidence="2">The sequence shown here is derived from an EMBL/GenBank/DDBJ whole genome shotgun (WGS) entry which is preliminary data.</text>
</comment>
<evidence type="ECO:0000313" key="2">
    <source>
        <dbReference type="EMBL" id="TDG17274.1"/>
    </source>
</evidence>
<dbReference type="AlphaFoldDB" id="A0A4R5LYC8"/>
<evidence type="ECO:0000259" key="1">
    <source>
        <dbReference type="Pfam" id="PF16998"/>
    </source>
</evidence>
<dbReference type="Proteomes" id="UP000295722">
    <property type="component" value="Unassembled WGS sequence"/>
</dbReference>